<accession>A0A927MTN2</accession>
<protein>
    <submittedName>
        <fullName evidence="5">Muramoyltetrapeptide carboxypeptidase LdcA involved in peptidoglycan recycling</fullName>
    </submittedName>
</protein>
<comment type="similarity">
    <text evidence="1">Belongs to the peptidase S66 family.</text>
</comment>
<organism evidence="5 6">
    <name type="scientific">Actinopolymorpha pittospori</name>
    <dbReference type="NCBI Taxonomy" id="648752"/>
    <lineage>
        <taxon>Bacteria</taxon>
        <taxon>Bacillati</taxon>
        <taxon>Actinomycetota</taxon>
        <taxon>Actinomycetes</taxon>
        <taxon>Propionibacteriales</taxon>
        <taxon>Actinopolymorphaceae</taxon>
        <taxon>Actinopolymorpha</taxon>
    </lineage>
</organism>
<keyword evidence="6" id="KW-1185">Reference proteome</keyword>
<comment type="caution">
    <text evidence="5">The sequence shown here is derived from an EMBL/GenBank/DDBJ whole genome shotgun (WGS) entry which is preliminary data.</text>
</comment>
<gene>
    <name evidence="5" type="ORF">HEB94_001466</name>
</gene>
<dbReference type="InterPro" id="IPR040921">
    <property type="entry name" value="Peptidase_S66C"/>
</dbReference>
<dbReference type="Pfam" id="PF17676">
    <property type="entry name" value="Peptidase_S66C"/>
    <property type="match status" value="1"/>
</dbReference>
<evidence type="ECO:0000259" key="4">
    <source>
        <dbReference type="Pfam" id="PF17676"/>
    </source>
</evidence>
<dbReference type="CDD" id="cd07062">
    <property type="entry name" value="Peptidase_S66_mccF_like"/>
    <property type="match status" value="1"/>
</dbReference>
<dbReference type="GO" id="GO:0004180">
    <property type="term" value="F:carboxypeptidase activity"/>
    <property type="evidence" value="ECO:0007669"/>
    <property type="project" value="UniProtKB-KW"/>
</dbReference>
<dbReference type="InterPro" id="IPR040449">
    <property type="entry name" value="Peptidase_S66_N"/>
</dbReference>
<evidence type="ECO:0000259" key="3">
    <source>
        <dbReference type="Pfam" id="PF02016"/>
    </source>
</evidence>
<dbReference type="SUPFAM" id="SSF52317">
    <property type="entry name" value="Class I glutamine amidotransferase-like"/>
    <property type="match status" value="1"/>
</dbReference>
<dbReference type="PANTHER" id="PTHR30237:SF4">
    <property type="entry name" value="LD-CARBOXYPEPTIDASE C-TERMINAL DOMAIN-CONTAINING PROTEIN"/>
    <property type="match status" value="1"/>
</dbReference>
<feature type="domain" description="LD-carboxypeptidase N-terminal" evidence="3">
    <location>
        <begin position="24"/>
        <end position="139"/>
    </location>
</feature>
<dbReference type="InterPro" id="IPR027461">
    <property type="entry name" value="Carboxypeptidase_A_C_sf"/>
</dbReference>
<dbReference type="Proteomes" id="UP000638648">
    <property type="component" value="Unassembled WGS sequence"/>
</dbReference>
<dbReference type="Gene3D" id="3.50.30.60">
    <property type="entry name" value="LD-carboxypeptidase A C-terminal domain-like"/>
    <property type="match status" value="1"/>
</dbReference>
<dbReference type="RefSeq" id="WP_337917496.1">
    <property type="nucleotide sequence ID" value="NZ_BAABJL010000043.1"/>
</dbReference>
<evidence type="ECO:0000313" key="5">
    <source>
        <dbReference type="EMBL" id="MBE1604618.1"/>
    </source>
</evidence>
<sequence length="361" mass="39876">MTQLNELMRPDFTVPPKLTAGDRVAVVSPSFAAPGMFPAVHEASTRRLREDFGVEPVEYPTTRRLNATPQDRAADLMAAFADPTIRAVLASIGGDDQLTVLPFLDPRVIAANPKPFFGYSDNTNLLNWLWNLGIVSYHGGSTMVHLGRSGGLHPVSTGSLRAALFTGGNLDLHPVQEFSEDPLDWNDPASLDKQAPTLPAPEWIWHQPDQVVTAPTWGGNLEILHWNLAANRWIRPVEDYAGCVLLLETSEEMPSATEVFRMLRNAGERGLLAQFPAVLVGTAKASDLGRQPPLEERERYRDDQREAILRAFNHYNPTAMVVFNIDLGHTDPQWVLPYGGTVTVDGPARRITAHYCDKTAE</sequence>
<evidence type="ECO:0000256" key="1">
    <source>
        <dbReference type="ARBA" id="ARBA00010233"/>
    </source>
</evidence>
<dbReference type="SUPFAM" id="SSF141986">
    <property type="entry name" value="LD-carboxypeptidase A C-terminal domain-like"/>
    <property type="match status" value="1"/>
</dbReference>
<dbReference type="InterPro" id="IPR027478">
    <property type="entry name" value="LdcA_N"/>
</dbReference>
<dbReference type="Gene3D" id="3.40.50.10740">
    <property type="entry name" value="Class I glutamine amidotransferase-like"/>
    <property type="match status" value="1"/>
</dbReference>
<evidence type="ECO:0000256" key="2">
    <source>
        <dbReference type="ARBA" id="ARBA00022801"/>
    </source>
</evidence>
<keyword evidence="2" id="KW-0378">Hydrolase</keyword>
<dbReference type="EMBL" id="JADBEM010000001">
    <property type="protein sequence ID" value="MBE1604618.1"/>
    <property type="molecule type" value="Genomic_DNA"/>
</dbReference>
<keyword evidence="5" id="KW-0645">Protease</keyword>
<name>A0A927MTN2_9ACTN</name>
<dbReference type="PANTHER" id="PTHR30237">
    <property type="entry name" value="MURAMOYLTETRAPEPTIDE CARBOXYPEPTIDASE"/>
    <property type="match status" value="1"/>
</dbReference>
<dbReference type="AlphaFoldDB" id="A0A927MTN2"/>
<proteinExistence type="inferred from homology"/>
<reference evidence="5" key="1">
    <citation type="submission" date="2020-10" db="EMBL/GenBank/DDBJ databases">
        <title>Sequencing the genomes of 1000 actinobacteria strains.</title>
        <authorList>
            <person name="Klenk H.-P."/>
        </authorList>
    </citation>
    <scope>NUCLEOTIDE SEQUENCE</scope>
    <source>
        <strain evidence="5">DSM 45354</strain>
    </source>
</reference>
<dbReference type="InterPro" id="IPR029062">
    <property type="entry name" value="Class_I_gatase-like"/>
</dbReference>
<evidence type="ECO:0000313" key="6">
    <source>
        <dbReference type="Proteomes" id="UP000638648"/>
    </source>
</evidence>
<feature type="domain" description="LD-carboxypeptidase C-terminal" evidence="4">
    <location>
        <begin position="214"/>
        <end position="344"/>
    </location>
</feature>
<dbReference type="Pfam" id="PF02016">
    <property type="entry name" value="Peptidase_S66"/>
    <property type="match status" value="1"/>
</dbReference>
<keyword evidence="5" id="KW-0121">Carboxypeptidase</keyword>
<dbReference type="InterPro" id="IPR003507">
    <property type="entry name" value="S66_fam"/>
</dbReference>